<accession>A0AC61S1I8</accession>
<reference evidence="1" key="1">
    <citation type="submission" date="2019-04" db="EMBL/GenBank/DDBJ databases">
        <title>Microbes associate with the intestines of laboratory mice.</title>
        <authorList>
            <person name="Navarre W."/>
            <person name="Wong E."/>
            <person name="Huang K."/>
            <person name="Tropini C."/>
            <person name="Ng K."/>
            <person name="Yu B."/>
        </authorList>
    </citation>
    <scope>NUCLEOTIDE SEQUENCE</scope>
    <source>
        <strain evidence="1">NM01_1-7b</strain>
    </source>
</reference>
<evidence type="ECO:0000313" key="2">
    <source>
        <dbReference type="Proteomes" id="UP000304953"/>
    </source>
</evidence>
<evidence type="ECO:0000313" key="1">
    <source>
        <dbReference type="EMBL" id="TGY98134.1"/>
    </source>
</evidence>
<keyword evidence="2" id="KW-1185">Reference proteome</keyword>
<sequence>MKRSQRVAEAGIVIMAVAMIFLTGCTTEKEREAARQYREEAEAYMEEEKYEQAQEAMKQALEQTPEDEELLAASEEMNQKINQRIDEINAYNATMEAARQAIEADDAAALDALQESDAGKALVKAAQETGSYIYMPEGGTSGKGIGFYTFNDCDCDQWYYGDYQEGSREGNGIWYYVSSHTEDKSLYKEVYQGSWSGDAPNGTGHQVIALGDTVDTDQDFNVENGLFYGTYDIKDSLEDGTEVTGQYELQKGKYVTISDEELEKNNFVVPAEPHLAIAFLYNEAGEIKSCTMVYAEDATRGVKHFY</sequence>
<name>A0AC61S1I8_9FIRM</name>
<protein>
    <submittedName>
        <fullName evidence="1">Uncharacterized protein</fullName>
    </submittedName>
</protein>
<comment type="caution">
    <text evidence="1">The sequence shown here is derived from an EMBL/GenBank/DDBJ whole genome shotgun (WGS) entry which is preliminary data.</text>
</comment>
<gene>
    <name evidence="1" type="ORF">E5329_01650</name>
</gene>
<dbReference type="EMBL" id="SRYA01000002">
    <property type="protein sequence ID" value="TGY98134.1"/>
    <property type="molecule type" value="Genomic_DNA"/>
</dbReference>
<dbReference type="Proteomes" id="UP000304953">
    <property type="component" value="Unassembled WGS sequence"/>
</dbReference>
<organism evidence="1 2">
    <name type="scientific">Petralouisia muris</name>
    <dbReference type="NCBI Taxonomy" id="3032872"/>
    <lineage>
        <taxon>Bacteria</taxon>
        <taxon>Bacillati</taxon>
        <taxon>Bacillota</taxon>
        <taxon>Clostridia</taxon>
        <taxon>Lachnospirales</taxon>
        <taxon>Lachnospiraceae</taxon>
        <taxon>Petralouisia</taxon>
    </lineage>
</organism>
<proteinExistence type="predicted"/>